<dbReference type="InterPro" id="IPR003779">
    <property type="entry name" value="CMD-like"/>
</dbReference>
<dbReference type="InterPro" id="IPR029032">
    <property type="entry name" value="AhpD-like"/>
</dbReference>
<dbReference type="AlphaFoldDB" id="A0A0F9G153"/>
<dbReference type="Pfam" id="PF02627">
    <property type="entry name" value="CMD"/>
    <property type="match status" value="1"/>
</dbReference>
<evidence type="ECO:0000313" key="2">
    <source>
        <dbReference type="EMBL" id="KKL63265.1"/>
    </source>
</evidence>
<evidence type="ECO:0000259" key="1">
    <source>
        <dbReference type="Pfam" id="PF02627"/>
    </source>
</evidence>
<protein>
    <recommendedName>
        <fullName evidence="1">Carboxymuconolactone decarboxylase-like domain-containing protein</fullName>
    </recommendedName>
</protein>
<dbReference type="SUPFAM" id="SSF69118">
    <property type="entry name" value="AhpD-like"/>
    <property type="match status" value="1"/>
</dbReference>
<organism evidence="2">
    <name type="scientific">marine sediment metagenome</name>
    <dbReference type="NCBI Taxonomy" id="412755"/>
    <lineage>
        <taxon>unclassified sequences</taxon>
        <taxon>metagenomes</taxon>
        <taxon>ecological metagenomes</taxon>
    </lineage>
</organism>
<accession>A0A0F9G153</accession>
<dbReference type="EMBL" id="LAZR01028230">
    <property type="protein sequence ID" value="KKL63265.1"/>
    <property type="molecule type" value="Genomic_DNA"/>
</dbReference>
<sequence>MAVVSQVETPNSPQLQEFYELIERTSRGLGVLNVFKVMAHTPDLMRVWWEMMTALFTRLSLDPRLRELAVLRLFHVLRCDYGFAHHVRIGRQVGLTAAEMEALAEYESASGFSELERLVLRYTDSVTAMRADSAELARELLNHLAERDLVELTFCIANWNAMARLLTPLAVEMEPAAASELPPWWPK</sequence>
<dbReference type="PANTHER" id="PTHR34846">
    <property type="entry name" value="4-CARBOXYMUCONOLACTONE DECARBOXYLASE FAMILY PROTEIN (AFU_ORTHOLOGUE AFUA_6G11590)"/>
    <property type="match status" value="1"/>
</dbReference>
<gene>
    <name evidence="2" type="ORF">LCGC14_2176840</name>
</gene>
<feature type="domain" description="Carboxymuconolactone decarboxylase-like" evidence="1">
    <location>
        <begin position="42"/>
        <end position="123"/>
    </location>
</feature>
<reference evidence="2" key="1">
    <citation type="journal article" date="2015" name="Nature">
        <title>Complex archaea that bridge the gap between prokaryotes and eukaryotes.</title>
        <authorList>
            <person name="Spang A."/>
            <person name="Saw J.H."/>
            <person name="Jorgensen S.L."/>
            <person name="Zaremba-Niedzwiedzka K."/>
            <person name="Martijn J."/>
            <person name="Lind A.E."/>
            <person name="van Eijk R."/>
            <person name="Schleper C."/>
            <person name="Guy L."/>
            <person name="Ettema T.J."/>
        </authorList>
    </citation>
    <scope>NUCLEOTIDE SEQUENCE</scope>
</reference>
<dbReference type="PANTHER" id="PTHR34846:SF11">
    <property type="entry name" value="4-CARBOXYMUCONOLACTONE DECARBOXYLASE FAMILY PROTEIN (AFU_ORTHOLOGUE AFUA_6G11590)"/>
    <property type="match status" value="1"/>
</dbReference>
<comment type="caution">
    <text evidence="2">The sequence shown here is derived from an EMBL/GenBank/DDBJ whole genome shotgun (WGS) entry which is preliminary data.</text>
</comment>
<dbReference type="Gene3D" id="1.20.1290.10">
    <property type="entry name" value="AhpD-like"/>
    <property type="match status" value="1"/>
</dbReference>
<proteinExistence type="predicted"/>
<name>A0A0F9G153_9ZZZZ</name>
<dbReference type="GO" id="GO:0051920">
    <property type="term" value="F:peroxiredoxin activity"/>
    <property type="evidence" value="ECO:0007669"/>
    <property type="project" value="InterPro"/>
</dbReference>